<feature type="non-terminal residue" evidence="1">
    <location>
        <position position="1"/>
    </location>
</feature>
<sequence>HLTTTHCHGFASPAGTRRSYCWKSCWRRAYSQKSCCLTARAFARPSQILLFSKIEILPPTPNRNRDSPCQRFYTLISSSPHLASHVDELHIVLAVLDNGHDLATAGEPSWIMSDRTLSLVLPLLTLKHIFIFDATARMTAGLRWGQLDCSLRSALTGVFSSPTLQSVQLQWIIISSPRELLSLFCNATSLKSLHLSCVSFDPARKDECWPQSRAWYPKLEAIFFSEMIDDKFASHFINTQIDLSGLTKLAISSLRRGDWKFGSNVAPALEELVLLLPPPLDFRSFITPSLRSLSVITLKWTETLLAFFRVCPRNSQLKMIVLQNPVGPVQLRLGGPEQCGGISPLRSTVFANGRNPNFEQFHCQPPRIPRLVGDDSNVVVFIGEAWIIGIDGRRRL</sequence>
<evidence type="ECO:0008006" key="3">
    <source>
        <dbReference type="Google" id="ProtNLM"/>
    </source>
</evidence>
<organism evidence="1 2">
    <name type="scientific">Roridomyces roridus</name>
    <dbReference type="NCBI Taxonomy" id="1738132"/>
    <lineage>
        <taxon>Eukaryota</taxon>
        <taxon>Fungi</taxon>
        <taxon>Dikarya</taxon>
        <taxon>Basidiomycota</taxon>
        <taxon>Agaricomycotina</taxon>
        <taxon>Agaricomycetes</taxon>
        <taxon>Agaricomycetidae</taxon>
        <taxon>Agaricales</taxon>
        <taxon>Marasmiineae</taxon>
        <taxon>Mycenaceae</taxon>
        <taxon>Roridomyces</taxon>
    </lineage>
</organism>
<dbReference type="EMBL" id="JARKIF010000011">
    <property type="protein sequence ID" value="KAJ7627028.1"/>
    <property type="molecule type" value="Genomic_DNA"/>
</dbReference>
<proteinExistence type="predicted"/>
<gene>
    <name evidence="1" type="ORF">FB45DRAFT_1082091</name>
</gene>
<accession>A0AAD7BPP7</accession>
<protein>
    <recommendedName>
        <fullName evidence="3">F-box domain-containing protein</fullName>
    </recommendedName>
</protein>
<evidence type="ECO:0000313" key="2">
    <source>
        <dbReference type="Proteomes" id="UP001221142"/>
    </source>
</evidence>
<dbReference type="Proteomes" id="UP001221142">
    <property type="component" value="Unassembled WGS sequence"/>
</dbReference>
<dbReference type="AlphaFoldDB" id="A0AAD7BPP7"/>
<keyword evidence="2" id="KW-1185">Reference proteome</keyword>
<evidence type="ECO:0000313" key="1">
    <source>
        <dbReference type="EMBL" id="KAJ7627028.1"/>
    </source>
</evidence>
<comment type="caution">
    <text evidence="1">The sequence shown here is derived from an EMBL/GenBank/DDBJ whole genome shotgun (WGS) entry which is preliminary data.</text>
</comment>
<name>A0AAD7BPP7_9AGAR</name>
<dbReference type="SUPFAM" id="SSF52047">
    <property type="entry name" value="RNI-like"/>
    <property type="match status" value="1"/>
</dbReference>
<reference evidence="1" key="1">
    <citation type="submission" date="2023-03" db="EMBL/GenBank/DDBJ databases">
        <title>Massive genome expansion in bonnet fungi (Mycena s.s.) driven by repeated elements and novel gene families across ecological guilds.</title>
        <authorList>
            <consortium name="Lawrence Berkeley National Laboratory"/>
            <person name="Harder C.B."/>
            <person name="Miyauchi S."/>
            <person name="Viragh M."/>
            <person name="Kuo A."/>
            <person name="Thoen E."/>
            <person name="Andreopoulos B."/>
            <person name="Lu D."/>
            <person name="Skrede I."/>
            <person name="Drula E."/>
            <person name="Henrissat B."/>
            <person name="Morin E."/>
            <person name="Kohler A."/>
            <person name="Barry K."/>
            <person name="LaButti K."/>
            <person name="Morin E."/>
            <person name="Salamov A."/>
            <person name="Lipzen A."/>
            <person name="Mereny Z."/>
            <person name="Hegedus B."/>
            <person name="Baldrian P."/>
            <person name="Stursova M."/>
            <person name="Weitz H."/>
            <person name="Taylor A."/>
            <person name="Grigoriev I.V."/>
            <person name="Nagy L.G."/>
            <person name="Martin F."/>
            <person name="Kauserud H."/>
        </authorList>
    </citation>
    <scope>NUCLEOTIDE SEQUENCE</scope>
    <source>
        <strain evidence="1">9284</strain>
    </source>
</reference>